<evidence type="ECO:0000256" key="2">
    <source>
        <dbReference type="ARBA" id="ARBA00023015"/>
    </source>
</evidence>
<dbReference type="EMBL" id="JABAFD010000015">
    <property type="protein sequence ID" value="NME11017.1"/>
    <property type="molecule type" value="Genomic_DNA"/>
</dbReference>
<comment type="similarity">
    <text evidence="5">Belongs to the SarZ family.</text>
</comment>
<dbReference type="SUPFAM" id="SSF46785">
    <property type="entry name" value="Winged helix' DNA-binding domain"/>
    <property type="match status" value="1"/>
</dbReference>
<evidence type="ECO:0000256" key="7">
    <source>
        <dbReference type="ARBA" id="ARBA00047207"/>
    </source>
</evidence>
<organism evidence="9 10">
    <name type="scientific">Paraclostridium bifermentans</name>
    <name type="common">Clostridium bifermentans</name>
    <dbReference type="NCBI Taxonomy" id="1490"/>
    <lineage>
        <taxon>Bacteria</taxon>
        <taxon>Bacillati</taxon>
        <taxon>Bacillota</taxon>
        <taxon>Clostridia</taxon>
        <taxon>Peptostreptococcales</taxon>
        <taxon>Peptostreptococcaceae</taxon>
        <taxon>Paraclostridium</taxon>
    </lineage>
</organism>
<evidence type="ECO:0000256" key="6">
    <source>
        <dbReference type="ARBA" id="ARBA00047188"/>
    </source>
</evidence>
<dbReference type="Pfam" id="PF22381">
    <property type="entry name" value="Staph_reg_Sar_Rot"/>
    <property type="match status" value="1"/>
</dbReference>
<comment type="caution">
    <text evidence="9">The sequence shown here is derived from an EMBL/GenBank/DDBJ whole genome shotgun (WGS) entry which is preliminary data.</text>
</comment>
<accession>A0AA44IIR4</accession>
<keyword evidence="2" id="KW-0805">Transcription regulation</keyword>
<dbReference type="InterPro" id="IPR055166">
    <property type="entry name" value="Transc_reg_Sar_Rot_HTH"/>
</dbReference>
<feature type="domain" description="HTH marR-type" evidence="8">
    <location>
        <begin position="11"/>
        <end position="147"/>
    </location>
</feature>
<dbReference type="InterPro" id="IPR036390">
    <property type="entry name" value="WH_DNA-bd_sf"/>
</dbReference>
<dbReference type="InterPro" id="IPR036388">
    <property type="entry name" value="WH-like_DNA-bd_sf"/>
</dbReference>
<comment type="subcellular location">
    <subcellularLocation>
        <location evidence="1">Cytoplasm</location>
    </subcellularLocation>
</comment>
<keyword evidence="4" id="KW-0804">Transcription</keyword>
<evidence type="ECO:0000259" key="8">
    <source>
        <dbReference type="PROSITE" id="PS50995"/>
    </source>
</evidence>
<evidence type="ECO:0000256" key="3">
    <source>
        <dbReference type="ARBA" id="ARBA00023125"/>
    </source>
</evidence>
<protein>
    <recommendedName>
        <fullName evidence="6">HTH-type transcriptional regulator SarZ</fullName>
    </recommendedName>
    <alternativeName>
        <fullName evidence="7">Staphylococcal accessory regulator Z</fullName>
    </alternativeName>
</protein>
<dbReference type="SMART" id="SM00347">
    <property type="entry name" value="HTH_MARR"/>
    <property type="match status" value="1"/>
</dbReference>
<name>A0AA44IIR4_PARBF</name>
<proteinExistence type="inferred from homology"/>
<dbReference type="GO" id="GO:0003677">
    <property type="term" value="F:DNA binding"/>
    <property type="evidence" value="ECO:0007669"/>
    <property type="project" value="UniProtKB-KW"/>
</dbReference>
<evidence type="ECO:0000313" key="9">
    <source>
        <dbReference type="EMBL" id="NME11017.1"/>
    </source>
</evidence>
<gene>
    <name evidence="9" type="ORF">HF875_15905</name>
</gene>
<reference evidence="9 10" key="1">
    <citation type="submission" date="2020-04" db="EMBL/GenBank/DDBJ databases">
        <authorList>
            <person name="Hitch T.C.A."/>
            <person name="Wylensek D."/>
            <person name="Clavel T."/>
        </authorList>
    </citation>
    <scope>NUCLEOTIDE SEQUENCE [LARGE SCALE GENOMIC DNA]</scope>
    <source>
        <strain evidence="9 10">Med78_4-601-WT-2</strain>
    </source>
</reference>
<evidence type="ECO:0000313" key="10">
    <source>
        <dbReference type="Proteomes" id="UP000573963"/>
    </source>
</evidence>
<dbReference type="Proteomes" id="UP000573963">
    <property type="component" value="Unassembled WGS sequence"/>
</dbReference>
<dbReference type="PANTHER" id="PTHR42756:SF1">
    <property type="entry name" value="TRANSCRIPTIONAL REPRESSOR OF EMRAB OPERON"/>
    <property type="match status" value="1"/>
</dbReference>
<dbReference type="PANTHER" id="PTHR42756">
    <property type="entry name" value="TRANSCRIPTIONAL REGULATOR, MARR"/>
    <property type="match status" value="1"/>
</dbReference>
<sequence>MDYNDAKLKKAIEVLQSFYSVIKETSDFTKKNAHELGMTIQQLSILNALATNSDLTLKNLTEVMSMSLSKSSVSLIVDKLVEQNIVERKSSTIDRRKIILNLTEKGDYLYQQSQNNAYAYKAMLLALDGLDSKDIDSLLEIHDHIIENIKSLK</sequence>
<dbReference type="RefSeq" id="WP_148552049.1">
    <property type="nucleotide sequence ID" value="NZ_CABIWO010000009.1"/>
</dbReference>
<dbReference type="Gene3D" id="1.10.10.10">
    <property type="entry name" value="Winged helix-like DNA-binding domain superfamily/Winged helix DNA-binding domain"/>
    <property type="match status" value="1"/>
</dbReference>
<dbReference type="PROSITE" id="PS50995">
    <property type="entry name" value="HTH_MARR_2"/>
    <property type="match status" value="1"/>
</dbReference>
<evidence type="ECO:0000256" key="5">
    <source>
        <dbReference type="ARBA" id="ARBA00046337"/>
    </source>
</evidence>
<dbReference type="AlphaFoldDB" id="A0AA44IIR4"/>
<evidence type="ECO:0000256" key="1">
    <source>
        <dbReference type="ARBA" id="ARBA00004496"/>
    </source>
</evidence>
<dbReference type="GO" id="GO:0003700">
    <property type="term" value="F:DNA-binding transcription factor activity"/>
    <property type="evidence" value="ECO:0007669"/>
    <property type="project" value="InterPro"/>
</dbReference>
<evidence type="ECO:0000256" key="4">
    <source>
        <dbReference type="ARBA" id="ARBA00023163"/>
    </source>
</evidence>
<keyword evidence="3" id="KW-0238">DNA-binding</keyword>
<dbReference type="InterPro" id="IPR000835">
    <property type="entry name" value="HTH_MarR-typ"/>
</dbReference>